<organism evidence="5 6">
    <name type="scientific">Alkalimonas collagenimarina</name>
    <dbReference type="NCBI Taxonomy" id="400390"/>
    <lineage>
        <taxon>Bacteria</taxon>
        <taxon>Pseudomonadati</taxon>
        <taxon>Pseudomonadota</taxon>
        <taxon>Gammaproteobacteria</taxon>
        <taxon>Alkalimonas</taxon>
    </lineage>
</organism>
<dbReference type="InterPro" id="IPR052708">
    <property type="entry name" value="PxpC"/>
</dbReference>
<keyword evidence="6" id="KW-1185">Reference proteome</keyword>
<comment type="caution">
    <text evidence="5">The sequence shown here is derived from an EMBL/GenBank/DDBJ whole genome shotgun (WGS) entry which is preliminary data.</text>
</comment>
<keyword evidence="3" id="KW-0067">ATP-binding</keyword>
<evidence type="ECO:0000259" key="4">
    <source>
        <dbReference type="SMART" id="SM00797"/>
    </source>
</evidence>
<evidence type="ECO:0000256" key="1">
    <source>
        <dbReference type="ARBA" id="ARBA00022741"/>
    </source>
</evidence>
<protein>
    <submittedName>
        <fullName evidence="5">Biotin-dependent carboxyltransferase family protein</fullName>
    </submittedName>
</protein>
<gene>
    <name evidence="5" type="ORF">Q3O60_06105</name>
</gene>
<reference evidence="5 6" key="1">
    <citation type="submission" date="2023-08" db="EMBL/GenBank/DDBJ databases">
        <authorList>
            <person name="Joshi A."/>
            <person name="Thite S."/>
        </authorList>
    </citation>
    <scope>NUCLEOTIDE SEQUENCE [LARGE SCALE GENOMIC DNA]</scope>
    <source>
        <strain evidence="5 6">AC40</strain>
    </source>
</reference>
<evidence type="ECO:0000313" key="5">
    <source>
        <dbReference type="EMBL" id="MDP4535752.1"/>
    </source>
</evidence>
<dbReference type="Pfam" id="PF02626">
    <property type="entry name" value="CT_A_B"/>
    <property type="match status" value="1"/>
</dbReference>
<evidence type="ECO:0000256" key="2">
    <source>
        <dbReference type="ARBA" id="ARBA00022801"/>
    </source>
</evidence>
<feature type="domain" description="Carboxyltransferase" evidence="4">
    <location>
        <begin position="25"/>
        <end position="303"/>
    </location>
</feature>
<dbReference type="PANTHER" id="PTHR43309">
    <property type="entry name" value="5-OXOPROLINASE SUBUNIT C"/>
    <property type="match status" value="1"/>
</dbReference>
<keyword evidence="1" id="KW-0547">Nucleotide-binding</keyword>
<sequence>MTGIRIEQPGILSLLQDQGRFGQSQLGLTTGGPADAEAFRWANALLGNTPGSCCIEISMGGLELTMLQPSRIAVCGAEMPLRINQQPKPLWQSHPVQAGDIIELAMATAGLRSYLAVDGGFQLTPQFGSLSTVVREGIGGLDGGKLKVGQQLAIGTHQNKPNWQLPKSYRPDYQAPLKLRLIEGYQSDDFSIASKQRFYQHTFRISQQSDRMGYRLEGLALSSQRRSMLSEGICYGAVQVPPDGQPIVLLSDRQTLGGYPKLGSVLSLDCWQLAQRSAGTELHFEAISIEQAHNTLHLAEQQFQRRLQHLQPVV</sequence>
<keyword evidence="2" id="KW-0378">Hydrolase</keyword>
<dbReference type="SUPFAM" id="SSF50891">
    <property type="entry name" value="Cyclophilin-like"/>
    <property type="match status" value="1"/>
</dbReference>
<accession>A0ABT9GXI3</accession>
<evidence type="ECO:0000313" key="6">
    <source>
        <dbReference type="Proteomes" id="UP001231616"/>
    </source>
</evidence>
<dbReference type="Gene3D" id="2.40.100.10">
    <property type="entry name" value="Cyclophilin-like"/>
    <property type="match status" value="1"/>
</dbReference>
<evidence type="ECO:0000256" key="3">
    <source>
        <dbReference type="ARBA" id="ARBA00022840"/>
    </source>
</evidence>
<dbReference type="EMBL" id="JAUZVZ010000007">
    <property type="protein sequence ID" value="MDP4535752.1"/>
    <property type="molecule type" value="Genomic_DNA"/>
</dbReference>
<dbReference type="RefSeq" id="WP_305893020.1">
    <property type="nucleotide sequence ID" value="NZ_JAUZVZ010000007.1"/>
</dbReference>
<dbReference type="InterPro" id="IPR003778">
    <property type="entry name" value="CT_A_B"/>
</dbReference>
<dbReference type="SMART" id="SM00797">
    <property type="entry name" value="AHS2"/>
    <property type="match status" value="1"/>
</dbReference>
<dbReference type="PANTHER" id="PTHR43309:SF4">
    <property type="entry name" value="CARBOXYLTRANSFERASE DOMAIN-CONTAINING PROTEIN"/>
    <property type="match status" value="1"/>
</dbReference>
<name>A0ABT9GXI3_9GAMM</name>
<dbReference type="InterPro" id="IPR029000">
    <property type="entry name" value="Cyclophilin-like_dom_sf"/>
</dbReference>
<dbReference type="Proteomes" id="UP001231616">
    <property type="component" value="Unassembled WGS sequence"/>
</dbReference>
<proteinExistence type="predicted"/>
<dbReference type="NCBIfam" id="TIGR00724">
    <property type="entry name" value="urea_amlyse_rel"/>
    <property type="match status" value="1"/>
</dbReference>